<dbReference type="SMART" id="SM00593">
    <property type="entry name" value="RUN"/>
    <property type="match status" value="2"/>
</dbReference>
<dbReference type="SMART" id="SM00799">
    <property type="entry name" value="DENN"/>
    <property type="match status" value="1"/>
</dbReference>
<dbReference type="PROSITE" id="PS50826">
    <property type="entry name" value="RUN"/>
    <property type="match status" value="2"/>
</dbReference>
<feature type="region of interest" description="Disordered" evidence="6">
    <location>
        <begin position="1108"/>
        <end position="1136"/>
    </location>
</feature>
<evidence type="ECO:0000259" key="7">
    <source>
        <dbReference type="PROSITE" id="PS50095"/>
    </source>
</evidence>
<dbReference type="PANTHER" id="PTHR46070:SF1">
    <property type="entry name" value="PINSTRIPE, ISOFORM A"/>
    <property type="match status" value="1"/>
</dbReference>
<dbReference type="PANTHER" id="PTHR46070">
    <property type="entry name" value="PINSTRIPE, ISOFORM A"/>
    <property type="match status" value="1"/>
</dbReference>
<evidence type="ECO:0000256" key="1">
    <source>
        <dbReference type="ARBA" id="ARBA00004370"/>
    </source>
</evidence>
<dbReference type="Pfam" id="PF03455">
    <property type="entry name" value="dDENN"/>
    <property type="match status" value="1"/>
</dbReference>
<feature type="region of interest" description="Disordered" evidence="6">
    <location>
        <begin position="395"/>
        <end position="450"/>
    </location>
</feature>
<name>A0A6A4WTM4_AMPAM</name>
<evidence type="ECO:0000313" key="11">
    <source>
        <dbReference type="Proteomes" id="UP000440578"/>
    </source>
</evidence>
<sequence>MPSKRLAEYFFICGINYSKGLQNDTVAADASVQQSPLERAYTADIIGHYPETRIEPVFDPDATRMLALPRGLQFRTQKHSLSPSFHSFIITREDGSRLYGFAYTFFERVDDRATCDTMHTLQSQYLAEMSSGKATQQQQQQTSSRSLPRHFKLATKLTTHAQSYYDVAKDQLYVCKCIGLLMSQPYLHVARVFLSRLYRHSRSPTSCLPLESYVCQLLFGVSVPPPGRSVRLPLLGADAVLQRPTVAELPVFEYPIRQLFAAVGVEKVIQIVSCLLLEHQIVLYAHDPHKLMLVSESLCALLFPFSWPHVYVPVLPASLAHFLDAPVPYLMGVTYGATRPSQEDGAANACLLDLESDVLLLPEELPQFPSRQELVLELTETLARFNVHTQHLDRNCNERSRSAGTVERRPRRRKPSWTEAESAAPTVPSAADGDPAPAAPGPAGADSEMYPGQMESMRRITQLARDAGLDLEKLSSLKSSARRLSDDDQYIEDQKCNNAVREIFLNRFVHIFHTYEHFVIQPDQDMESWLYNRESMQNFDKVTFLSDQPHQDLPFLSRFIETQLFCSLIDNKILANWGEVDAALRVFDSRIRRIKSESEGLVRTPSYERCCTIAETERVLERRLRSPELEAPPPPPLEAPADGRSCLSGRFPRLDAALVAAGAAEHDSGGDQESASTLLRRERQRVISEARQQLQNPAPLIANTSLAAMRENNWKFVEQALKECKSRTKRMLVEKMGTEAAALGHGELSLVGVEENTLIASLCDLMERIWSHGLQSKQGKSSLWSHLLNYQELESCKDASQPIDPNFLSPAEPEPPAPPALPDPPSLGDLLTTLRSGNIAEVVSQIADSIDLSSMSLEPDSAPSSPSRPSRGASRGSGGGDGPRQTPAAPDPLKPLPVAITFDMRNVLAMSEIKTEIGYARAWVRLSLEKKLLSKHLRALLSDNELLRSLYKRYAFLRSEEEREQFLCHLLSLNAVDYFCFTTSYPNTVITYRVVIFTTKKTSAATTTANAWVRVSGALRETGPLPLPKGGRCAIFKHKNLGLLTTVQLGHDNTGMSPNWLVEHVVVRNEVTGQLYRFACGRWLGRSIDDGSTERVLVGEPVPADVPVGQLSSQCSTPPRCRSPSVPRRSQPDASSVQHALGDAVNTIVKYFHRPEKERGSLTRLLCGECGLVPCLEQVFSYGYRSSRLFGKNFYLWDYLGRVQLVLESEFLDREGELPAELATKVAICRLVFEIDQAGQAMGKDDKFQVWLLIAIRDRQLPAFVEELAACAVTQQMYDEASFLRDPELTSFLVQILTSLHEYDLVLERSLTRGVKVGRVKRYRGRTNQQPARRS</sequence>
<evidence type="ECO:0000256" key="4">
    <source>
        <dbReference type="ARBA" id="ARBA00023136"/>
    </source>
</evidence>
<feature type="domain" description="RUN" evidence="9">
    <location>
        <begin position="1163"/>
        <end position="1312"/>
    </location>
</feature>
<reference evidence="10 11" key="1">
    <citation type="submission" date="2019-07" db="EMBL/GenBank/DDBJ databases">
        <title>Draft genome assembly of a fouling barnacle, Amphibalanus amphitrite (Darwin, 1854): The first reference genome for Thecostraca.</title>
        <authorList>
            <person name="Kim W."/>
        </authorList>
    </citation>
    <scope>NUCLEOTIDE SEQUENCE [LARGE SCALE GENOMIC DNA]</scope>
    <source>
        <strain evidence="10">SNU_AA5</strain>
        <tissue evidence="10">Soma without cirri and trophi</tissue>
    </source>
</reference>
<dbReference type="GO" id="GO:0016020">
    <property type="term" value="C:membrane"/>
    <property type="evidence" value="ECO:0007669"/>
    <property type="project" value="UniProtKB-SubCell"/>
</dbReference>
<feature type="compositionally biased region" description="Low complexity" evidence="6">
    <location>
        <begin position="430"/>
        <end position="446"/>
    </location>
</feature>
<dbReference type="Gene3D" id="1.20.58.900">
    <property type="match status" value="3"/>
</dbReference>
<gene>
    <name evidence="10" type="primary">Dennd5b_1</name>
    <name evidence="10" type="ORF">FJT64_020220</name>
</gene>
<evidence type="ECO:0000313" key="10">
    <source>
        <dbReference type="EMBL" id="KAF0308609.1"/>
    </source>
</evidence>
<feature type="compositionally biased region" description="Low complexity" evidence="6">
    <location>
        <begin position="1112"/>
        <end position="1129"/>
    </location>
</feature>
<dbReference type="Gene3D" id="3.40.50.11500">
    <property type="match status" value="1"/>
</dbReference>
<organism evidence="10 11">
    <name type="scientific">Amphibalanus amphitrite</name>
    <name type="common">Striped barnacle</name>
    <name type="synonym">Balanus amphitrite</name>
    <dbReference type="NCBI Taxonomy" id="1232801"/>
    <lineage>
        <taxon>Eukaryota</taxon>
        <taxon>Metazoa</taxon>
        <taxon>Ecdysozoa</taxon>
        <taxon>Arthropoda</taxon>
        <taxon>Crustacea</taxon>
        <taxon>Multicrustacea</taxon>
        <taxon>Cirripedia</taxon>
        <taxon>Thoracica</taxon>
        <taxon>Thoracicalcarea</taxon>
        <taxon>Balanomorpha</taxon>
        <taxon>Balanoidea</taxon>
        <taxon>Balanidae</taxon>
        <taxon>Amphibalaninae</taxon>
        <taxon>Amphibalanus</taxon>
    </lineage>
</organism>
<dbReference type="OrthoDB" id="6366354at2759"/>
<dbReference type="EMBL" id="VIIS01000477">
    <property type="protein sequence ID" value="KAF0308609.1"/>
    <property type="molecule type" value="Genomic_DNA"/>
</dbReference>
<feature type="region of interest" description="Disordered" evidence="6">
    <location>
        <begin position="855"/>
        <end position="895"/>
    </location>
</feature>
<keyword evidence="11" id="KW-1185">Reference proteome</keyword>
<comment type="caution">
    <text evidence="10">The sequence shown here is derived from an EMBL/GenBank/DDBJ whole genome shotgun (WGS) entry which is preliminary data.</text>
</comment>
<dbReference type="PROSITE" id="PS50211">
    <property type="entry name" value="DENN"/>
    <property type="match status" value="1"/>
</dbReference>
<feature type="compositionally biased region" description="Low complexity" evidence="6">
    <location>
        <begin position="859"/>
        <end position="874"/>
    </location>
</feature>
<dbReference type="InterPro" id="IPR005112">
    <property type="entry name" value="dDENN_dom"/>
</dbReference>
<dbReference type="InterPro" id="IPR001024">
    <property type="entry name" value="PLAT/LH2_dom"/>
</dbReference>
<proteinExistence type="inferred from homology"/>
<dbReference type="InterPro" id="IPR005113">
    <property type="entry name" value="uDENN_dom"/>
</dbReference>
<dbReference type="CDD" id="cd17677">
    <property type="entry name" value="RUN1_DENND5"/>
    <property type="match status" value="1"/>
</dbReference>
<dbReference type="InterPro" id="IPR001194">
    <property type="entry name" value="cDENN_dom"/>
</dbReference>
<dbReference type="SUPFAM" id="SSF140741">
    <property type="entry name" value="RUN domain-like"/>
    <property type="match status" value="2"/>
</dbReference>
<dbReference type="InterPro" id="IPR004012">
    <property type="entry name" value="Run_dom"/>
</dbReference>
<evidence type="ECO:0000256" key="5">
    <source>
        <dbReference type="PROSITE-ProRule" id="PRU00152"/>
    </source>
</evidence>
<dbReference type="SUPFAM" id="SSF49723">
    <property type="entry name" value="Lipase/lipooxygenase domain (PLAT/LH2 domain)"/>
    <property type="match status" value="1"/>
</dbReference>
<feature type="region of interest" description="Disordered" evidence="6">
    <location>
        <begin position="624"/>
        <end position="644"/>
    </location>
</feature>
<protein>
    <submittedName>
        <fullName evidence="10">DENN domain-containing protein 5B</fullName>
    </submittedName>
</protein>
<dbReference type="Pfam" id="PF02141">
    <property type="entry name" value="DENN"/>
    <property type="match status" value="1"/>
</dbReference>
<comment type="caution">
    <text evidence="5">Lacks conserved residue(s) required for the propagation of feature annotation.</text>
</comment>
<accession>A0A6A4WTM4</accession>
<evidence type="ECO:0000256" key="6">
    <source>
        <dbReference type="SAM" id="MobiDB-lite"/>
    </source>
</evidence>
<feature type="region of interest" description="Disordered" evidence="6">
    <location>
        <begin position="801"/>
        <end position="830"/>
    </location>
</feature>
<dbReference type="SMART" id="SM00801">
    <property type="entry name" value="dDENN"/>
    <property type="match status" value="1"/>
</dbReference>
<dbReference type="Pfam" id="PF03456">
    <property type="entry name" value="uDENN"/>
    <property type="match status" value="1"/>
</dbReference>
<keyword evidence="4" id="KW-0472">Membrane</keyword>
<dbReference type="Proteomes" id="UP000440578">
    <property type="component" value="Unassembled WGS sequence"/>
</dbReference>
<evidence type="ECO:0000259" key="8">
    <source>
        <dbReference type="PROSITE" id="PS50211"/>
    </source>
</evidence>
<dbReference type="InterPro" id="IPR047278">
    <property type="entry name" value="DEN5A/B"/>
</dbReference>
<dbReference type="Gene3D" id="2.60.60.20">
    <property type="entry name" value="PLAT/LH2 domain"/>
    <property type="match status" value="1"/>
</dbReference>
<evidence type="ECO:0000256" key="3">
    <source>
        <dbReference type="ARBA" id="ARBA00022737"/>
    </source>
</evidence>
<dbReference type="CDD" id="cd17678">
    <property type="entry name" value="RUN2_DENND5"/>
    <property type="match status" value="1"/>
</dbReference>
<evidence type="ECO:0000256" key="2">
    <source>
        <dbReference type="ARBA" id="ARBA00006664"/>
    </source>
</evidence>
<dbReference type="InterPro" id="IPR037516">
    <property type="entry name" value="Tripartite_DENN"/>
</dbReference>
<feature type="compositionally biased region" description="Pro residues" evidence="6">
    <location>
        <begin position="812"/>
        <end position="825"/>
    </location>
</feature>
<keyword evidence="3" id="KW-0677">Repeat</keyword>
<dbReference type="PROSITE" id="PS50095">
    <property type="entry name" value="PLAT"/>
    <property type="match status" value="1"/>
</dbReference>
<comment type="subcellular location">
    <subcellularLocation>
        <location evidence="1">Membrane</location>
    </subcellularLocation>
</comment>
<dbReference type="GO" id="GO:0005085">
    <property type="term" value="F:guanyl-nucleotide exchange factor activity"/>
    <property type="evidence" value="ECO:0007669"/>
    <property type="project" value="InterPro"/>
</dbReference>
<dbReference type="InterPro" id="IPR043153">
    <property type="entry name" value="DENN_C"/>
</dbReference>
<dbReference type="Pfam" id="PF02759">
    <property type="entry name" value="RUN"/>
    <property type="match status" value="2"/>
</dbReference>
<comment type="similarity">
    <text evidence="2">Belongs to the RAB6IP1 family.</text>
</comment>
<evidence type="ECO:0000259" key="9">
    <source>
        <dbReference type="PROSITE" id="PS50826"/>
    </source>
</evidence>
<dbReference type="InterPro" id="IPR037213">
    <property type="entry name" value="Run_dom_sf"/>
</dbReference>
<feature type="domain" description="RUN" evidence="9">
    <location>
        <begin position="753"/>
        <end position="986"/>
    </location>
</feature>
<feature type="domain" description="UDENN" evidence="8">
    <location>
        <begin position="25"/>
        <end position="579"/>
    </location>
</feature>
<dbReference type="InterPro" id="IPR036392">
    <property type="entry name" value="PLAT/LH2_dom_sf"/>
</dbReference>
<dbReference type="Pfam" id="PF01477">
    <property type="entry name" value="PLAT"/>
    <property type="match status" value="1"/>
</dbReference>
<dbReference type="SMART" id="SM00800">
    <property type="entry name" value="uDENN"/>
    <property type="match status" value="1"/>
</dbReference>
<dbReference type="GO" id="GO:0031267">
    <property type="term" value="F:small GTPase binding"/>
    <property type="evidence" value="ECO:0007669"/>
    <property type="project" value="InterPro"/>
</dbReference>
<feature type="domain" description="PLAT" evidence="7">
    <location>
        <begin position="990"/>
        <end position="1098"/>
    </location>
</feature>